<reference evidence="1" key="1">
    <citation type="submission" date="2006-01" db="EMBL/GenBank/DDBJ databases">
        <authorList>
            <person name="Lindblad-Toh K."/>
            <person name="Mauceli E."/>
            <person name="Grabherr M."/>
            <person name="Chang J.L."/>
            <person name="Lander E.S."/>
        </authorList>
    </citation>
    <scope>NUCLEOTIDE SEQUENCE [LARGE SCALE GENOMIC DNA]</scope>
</reference>
<protein>
    <submittedName>
        <fullName evidence="1">Uncharacterized protein</fullName>
    </submittedName>
</protein>
<organism evidence="1">
    <name type="scientific">Gasterosteus aculeatus</name>
    <name type="common">Three-spined stickleback</name>
    <dbReference type="NCBI Taxonomy" id="69293"/>
    <lineage>
        <taxon>Eukaryota</taxon>
        <taxon>Metazoa</taxon>
        <taxon>Chordata</taxon>
        <taxon>Craniata</taxon>
        <taxon>Vertebrata</taxon>
        <taxon>Euteleostomi</taxon>
        <taxon>Actinopterygii</taxon>
        <taxon>Neopterygii</taxon>
        <taxon>Teleostei</taxon>
        <taxon>Neoteleostei</taxon>
        <taxon>Acanthomorphata</taxon>
        <taxon>Eupercaria</taxon>
        <taxon>Perciformes</taxon>
        <taxon>Cottioidei</taxon>
        <taxon>Gasterosteales</taxon>
        <taxon>Gasterosteidae</taxon>
        <taxon>Gasterosteus</taxon>
    </lineage>
</organism>
<proteinExistence type="predicted"/>
<dbReference type="Bgee" id="ENSGACG00000012058">
    <property type="expression patterns" value="Expressed in intestinal epithelial cell and 13 other cell types or tissues"/>
</dbReference>
<dbReference type="InParanoid" id="G3PEC8"/>
<name>G3PEC8_GASAC</name>
<reference evidence="1" key="2">
    <citation type="submission" date="2024-04" db="UniProtKB">
        <authorList>
            <consortium name="Ensembl"/>
        </authorList>
    </citation>
    <scope>IDENTIFICATION</scope>
</reference>
<dbReference type="AlphaFoldDB" id="G3PEC8"/>
<evidence type="ECO:0000313" key="1">
    <source>
        <dbReference type="Ensembl" id="ENSGACP00000015952.1"/>
    </source>
</evidence>
<accession>G3PEC8</accession>
<sequence length="102" mass="11726">VLWKIKLVLQKIYAIFVYISRIGANNIYCTVLVHTVSFTALCESTNVQSENNYFLRFWSAINNKARLLKQRGEEDFSSVPNSEFPIAGIRRVVFRLACPVPK</sequence>
<dbReference type="Ensembl" id="ENSGACT00000015983.1">
    <property type="protein sequence ID" value="ENSGACP00000015952.1"/>
    <property type="gene ID" value="ENSGACG00000012058.1"/>
</dbReference>